<dbReference type="AlphaFoldDB" id="A0AAE3M0L1"/>
<proteinExistence type="predicted"/>
<evidence type="ECO:0000313" key="1">
    <source>
        <dbReference type="EMBL" id="MCW3784931.1"/>
    </source>
</evidence>
<sequence>MLRPYNYINLGDYYTFTTDNDLEYTVTFKDLSDNLNTHGKYQVVDFSFFCVNKPIKMKHDPKVSITLLDLVYNFFTKNEYVLLFVCDVSDGKGRCRKITFNKWINQTGLIKNIASKHDSSFMELGVDYCSLIVSNSHPMREEIIDDFYKGDLFYISDK</sequence>
<dbReference type="RefSeq" id="WP_301188502.1">
    <property type="nucleotide sequence ID" value="NZ_JAPDPJ010000001.1"/>
</dbReference>
<protein>
    <submittedName>
        <fullName evidence="1">DUF6169 family protein</fullName>
    </submittedName>
</protein>
<reference evidence="1" key="1">
    <citation type="submission" date="2022-10" db="EMBL/GenBank/DDBJ databases">
        <authorList>
            <person name="Yu W.X."/>
        </authorList>
    </citation>
    <scope>NUCLEOTIDE SEQUENCE</scope>
    <source>
        <strain evidence="1">AAT</strain>
    </source>
</reference>
<gene>
    <name evidence="1" type="ORF">OM075_00560</name>
</gene>
<comment type="caution">
    <text evidence="1">The sequence shown here is derived from an EMBL/GenBank/DDBJ whole genome shotgun (WGS) entry which is preliminary data.</text>
</comment>
<accession>A0AAE3M0L1</accession>
<organism evidence="1 2">
    <name type="scientific">Plebeiibacterium sediminum</name>
    <dbReference type="NCBI Taxonomy" id="2992112"/>
    <lineage>
        <taxon>Bacteria</taxon>
        <taxon>Pseudomonadati</taxon>
        <taxon>Bacteroidota</taxon>
        <taxon>Bacteroidia</taxon>
        <taxon>Marinilabiliales</taxon>
        <taxon>Marinilabiliaceae</taxon>
        <taxon>Plebeiibacterium</taxon>
    </lineage>
</organism>
<evidence type="ECO:0000313" key="2">
    <source>
        <dbReference type="Proteomes" id="UP001209229"/>
    </source>
</evidence>
<dbReference type="Pfam" id="PF19666">
    <property type="entry name" value="DUF6169"/>
    <property type="match status" value="1"/>
</dbReference>
<dbReference type="InterPro" id="IPR046167">
    <property type="entry name" value="DUF6169"/>
</dbReference>
<dbReference type="Proteomes" id="UP001209229">
    <property type="component" value="Unassembled WGS sequence"/>
</dbReference>
<dbReference type="EMBL" id="JAPDPJ010000001">
    <property type="protein sequence ID" value="MCW3784931.1"/>
    <property type="molecule type" value="Genomic_DNA"/>
</dbReference>
<keyword evidence="2" id="KW-1185">Reference proteome</keyword>
<name>A0AAE3M0L1_9BACT</name>